<evidence type="ECO:0000313" key="2">
    <source>
        <dbReference type="Proteomes" id="UP000707451"/>
    </source>
</evidence>
<dbReference type="SUPFAM" id="SSF51905">
    <property type="entry name" value="FAD/NAD(P)-binding domain"/>
    <property type="match status" value="1"/>
</dbReference>
<reference evidence="1" key="1">
    <citation type="submission" date="2021-06" db="EMBL/GenBank/DDBJ databases">
        <title>Genome Sequence of Mortierella hyaline Strain SCG-10, a Cold-Adapted, Nitrate-Reducing Fungus Isolated from Soil in Minnesota, USA.</title>
        <authorList>
            <person name="Aldossari N."/>
        </authorList>
    </citation>
    <scope>NUCLEOTIDE SEQUENCE</scope>
    <source>
        <strain evidence="1">SCG-10</strain>
    </source>
</reference>
<accession>A0A9P8BXR3</accession>
<dbReference type="AlphaFoldDB" id="A0A9P8BXR3"/>
<dbReference type="Gene3D" id="3.50.50.60">
    <property type="entry name" value="FAD/NAD(P)-binding domain"/>
    <property type="match status" value="1"/>
</dbReference>
<dbReference type="EMBL" id="JAHRHY010000002">
    <property type="protein sequence ID" value="KAG9071618.1"/>
    <property type="molecule type" value="Genomic_DNA"/>
</dbReference>
<evidence type="ECO:0000313" key="1">
    <source>
        <dbReference type="EMBL" id="KAG9071618.1"/>
    </source>
</evidence>
<dbReference type="Proteomes" id="UP000707451">
    <property type="component" value="Unassembled WGS sequence"/>
</dbReference>
<sequence length="205" mass="23388">MEQRFRDNDNAEWGAYPAQVMCEETRNFPIPLEKGKKHTLGDLFDRTPKELISKVMLEEKVFKTWYSGRTVLIGDGAVTAMHDALALANLLYAMPTRTNQDVTKVFNEYQKERLPAVMEAFNYSQGISNILGRGIFGAIYLYIMTHMPTWLWRIVKLSNTVKFRPQAGFLKAIEVMGNIKPATSLSEQKARAVYEMQLQDTVASI</sequence>
<organism evidence="1 2">
    <name type="scientific">Linnemannia hyalina</name>
    <dbReference type="NCBI Taxonomy" id="64524"/>
    <lineage>
        <taxon>Eukaryota</taxon>
        <taxon>Fungi</taxon>
        <taxon>Fungi incertae sedis</taxon>
        <taxon>Mucoromycota</taxon>
        <taxon>Mortierellomycotina</taxon>
        <taxon>Mortierellomycetes</taxon>
        <taxon>Mortierellales</taxon>
        <taxon>Mortierellaceae</taxon>
        <taxon>Linnemannia</taxon>
    </lineage>
</organism>
<comment type="caution">
    <text evidence="1">The sequence shown here is derived from an EMBL/GenBank/DDBJ whole genome shotgun (WGS) entry which is preliminary data.</text>
</comment>
<name>A0A9P8BXR3_9FUNG</name>
<keyword evidence="2" id="KW-1185">Reference proteome</keyword>
<protein>
    <submittedName>
        <fullName evidence="1">Uncharacterized protein</fullName>
    </submittedName>
</protein>
<dbReference type="InterPro" id="IPR036188">
    <property type="entry name" value="FAD/NAD-bd_sf"/>
</dbReference>
<dbReference type="OrthoDB" id="655030at2759"/>
<gene>
    <name evidence="1" type="ORF">KI688_005831</name>
</gene>
<proteinExistence type="predicted"/>